<accession>A0ABR4HLY7</accession>
<evidence type="ECO:0000313" key="1">
    <source>
        <dbReference type="EMBL" id="KAL2816505.1"/>
    </source>
</evidence>
<organism evidence="1 2">
    <name type="scientific">Aspergillus granulosus</name>
    <dbReference type="NCBI Taxonomy" id="176169"/>
    <lineage>
        <taxon>Eukaryota</taxon>
        <taxon>Fungi</taxon>
        <taxon>Dikarya</taxon>
        <taxon>Ascomycota</taxon>
        <taxon>Pezizomycotina</taxon>
        <taxon>Eurotiomycetes</taxon>
        <taxon>Eurotiomycetidae</taxon>
        <taxon>Eurotiales</taxon>
        <taxon>Aspergillaceae</taxon>
        <taxon>Aspergillus</taxon>
        <taxon>Aspergillus subgen. Nidulantes</taxon>
    </lineage>
</organism>
<reference evidence="1 2" key="1">
    <citation type="submission" date="2024-07" db="EMBL/GenBank/DDBJ databases">
        <title>Section-level genome sequencing and comparative genomics of Aspergillus sections Usti and Cavernicolus.</title>
        <authorList>
            <consortium name="Lawrence Berkeley National Laboratory"/>
            <person name="Nybo J.L."/>
            <person name="Vesth T.C."/>
            <person name="Theobald S."/>
            <person name="Frisvad J.C."/>
            <person name="Larsen T.O."/>
            <person name="Kjaerboelling I."/>
            <person name="Rothschild-Mancinelli K."/>
            <person name="Lyhne E.K."/>
            <person name="Kogle M.E."/>
            <person name="Barry K."/>
            <person name="Clum A."/>
            <person name="Na H."/>
            <person name="Ledsgaard L."/>
            <person name="Lin J."/>
            <person name="Lipzen A."/>
            <person name="Kuo A."/>
            <person name="Riley R."/>
            <person name="Mondo S."/>
            <person name="Labutti K."/>
            <person name="Haridas S."/>
            <person name="Pangalinan J."/>
            <person name="Salamov A.A."/>
            <person name="Simmons B.A."/>
            <person name="Magnuson J.K."/>
            <person name="Chen J."/>
            <person name="Drula E."/>
            <person name="Henrissat B."/>
            <person name="Wiebenga A."/>
            <person name="Lubbers R.J."/>
            <person name="Gomes A.C."/>
            <person name="Makela M.R."/>
            <person name="Stajich J."/>
            <person name="Grigoriev I.V."/>
            <person name="Mortensen U.H."/>
            <person name="De Vries R.P."/>
            <person name="Baker S.E."/>
            <person name="Andersen M.R."/>
        </authorList>
    </citation>
    <scope>NUCLEOTIDE SEQUENCE [LARGE SCALE GENOMIC DNA]</scope>
    <source>
        <strain evidence="1 2">CBS 588.65</strain>
    </source>
</reference>
<protein>
    <submittedName>
        <fullName evidence="1">Uncharacterized protein</fullName>
    </submittedName>
</protein>
<keyword evidence="2" id="KW-1185">Reference proteome</keyword>
<dbReference type="Proteomes" id="UP001610334">
    <property type="component" value="Unassembled WGS sequence"/>
</dbReference>
<proteinExistence type="predicted"/>
<gene>
    <name evidence="1" type="ORF">BJX63DRAFT_138019</name>
</gene>
<name>A0ABR4HLY7_9EURO</name>
<evidence type="ECO:0000313" key="2">
    <source>
        <dbReference type="Proteomes" id="UP001610334"/>
    </source>
</evidence>
<sequence>MGCEGALVRPCFPATSSPPQMEGYPVTCSHVNRVPVSHIYGLSYPTSSACVYQILLVKLSCCGPLPHHIPTMPLNNARPALSRSISSSGSMPGSRPFSIAIPARLATESRHFPKPRGFLADKGPFPFRERATSYESIHSASISRSMPGSNSAELEMLRTKTVEQKRKIESLQRAISELVGERGQ</sequence>
<comment type="caution">
    <text evidence="1">The sequence shown here is derived from an EMBL/GenBank/DDBJ whole genome shotgun (WGS) entry which is preliminary data.</text>
</comment>
<dbReference type="EMBL" id="JBFXLT010000022">
    <property type="protein sequence ID" value="KAL2816505.1"/>
    <property type="molecule type" value="Genomic_DNA"/>
</dbReference>